<dbReference type="PRINTS" id="PR01590">
    <property type="entry name" value="HTHFIS"/>
</dbReference>
<dbReference type="GO" id="GO:0006355">
    <property type="term" value="P:regulation of DNA-templated transcription"/>
    <property type="evidence" value="ECO:0007669"/>
    <property type="project" value="InterPro"/>
</dbReference>
<dbReference type="SUPFAM" id="SSF46689">
    <property type="entry name" value="Homeodomain-like"/>
    <property type="match status" value="1"/>
</dbReference>
<evidence type="ECO:0000313" key="7">
    <source>
        <dbReference type="Proteomes" id="UP000290439"/>
    </source>
</evidence>
<dbReference type="InterPro" id="IPR002197">
    <property type="entry name" value="HTH_Fis"/>
</dbReference>
<dbReference type="Pfam" id="PF25601">
    <property type="entry name" value="AAA_lid_14"/>
    <property type="match status" value="1"/>
</dbReference>
<feature type="domain" description="Sigma-54 factor interaction" evidence="5">
    <location>
        <begin position="424"/>
        <end position="482"/>
    </location>
</feature>
<evidence type="ECO:0000256" key="2">
    <source>
        <dbReference type="ARBA" id="ARBA00022840"/>
    </source>
</evidence>
<dbReference type="AlphaFoldDB" id="A0A4U8VY59"/>
<dbReference type="Pfam" id="PF02954">
    <property type="entry name" value="HTH_8"/>
    <property type="match status" value="1"/>
</dbReference>
<name>A0A4U8VY59_9NOCA</name>
<dbReference type="EMBL" id="LR215973">
    <property type="protein sequence ID" value="VFA98402.1"/>
    <property type="molecule type" value="Genomic_DNA"/>
</dbReference>
<dbReference type="Proteomes" id="UP000290439">
    <property type="component" value="Chromosome"/>
</dbReference>
<keyword evidence="3" id="KW-0805">Transcription regulation</keyword>
<protein>
    <submittedName>
        <fullName evidence="6">Transcriptional regulatory protein ZraR</fullName>
    </submittedName>
</protein>
<keyword evidence="1" id="KW-0547">Nucleotide-binding</keyword>
<evidence type="ECO:0000256" key="3">
    <source>
        <dbReference type="ARBA" id="ARBA00023015"/>
    </source>
</evidence>
<dbReference type="Gene3D" id="1.10.8.60">
    <property type="match status" value="1"/>
</dbReference>
<dbReference type="SUPFAM" id="SSF52540">
    <property type="entry name" value="P-loop containing nucleoside triphosphate hydrolases"/>
    <property type="match status" value="1"/>
</dbReference>
<dbReference type="InterPro" id="IPR009057">
    <property type="entry name" value="Homeodomain-like_sf"/>
</dbReference>
<evidence type="ECO:0000259" key="5">
    <source>
        <dbReference type="PROSITE" id="PS50045"/>
    </source>
</evidence>
<dbReference type="InterPro" id="IPR058031">
    <property type="entry name" value="AAA_lid_NorR"/>
</dbReference>
<dbReference type="GO" id="GO:0005524">
    <property type="term" value="F:ATP binding"/>
    <property type="evidence" value="ECO:0007669"/>
    <property type="project" value="UniProtKB-KW"/>
</dbReference>
<sequence>MSQVETLGQGPAAPGPRPDIALSWQRSQLCGVDPGADLDTDPHAEVDSAGRLLHAARPILDELAAQLSGTGLAVLLADGDGRIVSRVFDGSTTARWFERAGVVVGSMLGEDRAGTNALGTPLELKRPIVINGCEHYLERFKDMSCYGQPIIHPVTRRVEGVLDLTARGAQANPLFAPLVARAVADIEARLLAGRRAAQQRLIDAFQRAPAQRNIAVAAIGGDVVLANPAAMDLFDQTDHHTLRELALDLRPGGTRRINLELSSGERAVVEADGIPGTDGGALFVVRLRSGQPVPRTRVGAGDRLRDRLRSVAAGAGAVVVAGEPGTGRSTVIAEVVGDAETVRVDAADLSGPGVHAWLRAVCEHERRPAFLVIDGVDRLAPDAVDAVAEFVRTTDTPRVVLSSGPGAATTPQLSALLAGCSHRVNLPPLRERRADIAEIAAEMLAGIRPGVRLTAQALGALRAGQWPGNLTELHAVLAQAASSARGDRIDLTDLPGPYRISPRVARLSERELAERRIIMAALSDSGGNKVHAARRLGMSRTTLYARMRSLDIDR</sequence>
<gene>
    <name evidence="6" type="primary">zraR</name>
    <name evidence="6" type="ORF">NCTC10797_02169</name>
</gene>
<proteinExistence type="predicted"/>
<evidence type="ECO:0000256" key="4">
    <source>
        <dbReference type="ARBA" id="ARBA00023163"/>
    </source>
</evidence>
<dbReference type="Gene3D" id="3.30.450.40">
    <property type="match status" value="1"/>
</dbReference>
<dbReference type="PROSITE" id="PS50045">
    <property type="entry name" value="SIGMA54_INTERACT_4"/>
    <property type="match status" value="1"/>
</dbReference>
<dbReference type="RefSeq" id="WP_130917019.1">
    <property type="nucleotide sequence ID" value="NZ_LR215973.1"/>
</dbReference>
<reference evidence="6 7" key="1">
    <citation type="submission" date="2019-02" db="EMBL/GenBank/DDBJ databases">
        <authorList>
            <consortium name="Pathogen Informatics"/>
        </authorList>
    </citation>
    <scope>NUCLEOTIDE SEQUENCE [LARGE SCALE GENOMIC DNA]</scope>
    <source>
        <strain evidence="6 7">3012STDY6756504</strain>
    </source>
</reference>
<dbReference type="PANTHER" id="PTHR32071">
    <property type="entry name" value="TRANSCRIPTIONAL REGULATORY PROTEIN"/>
    <property type="match status" value="1"/>
</dbReference>
<evidence type="ECO:0000313" key="6">
    <source>
        <dbReference type="EMBL" id="VFA98402.1"/>
    </source>
</evidence>
<keyword evidence="2" id="KW-0067">ATP-binding</keyword>
<organism evidence="6 7">
    <name type="scientific">Nocardia cyriacigeorgica</name>
    <dbReference type="NCBI Taxonomy" id="135487"/>
    <lineage>
        <taxon>Bacteria</taxon>
        <taxon>Bacillati</taxon>
        <taxon>Actinomycetota</taxon>
        <taxon>Actinomycetes</taxon>
        <taxon>Mycobacteriales</taxon>
        <taxon>Nocardiaceae</taxon>
        <taxon>Nocardia</taxon>
    </lineage>
</organism>
<evidence type="ECO:0000256" key="1">
    <source>
        <dbReference type="ARBA" id="ARBA00022741"/>
    </source>
</evidence>
<dbReference type="GO" id="GO:0043565">
    <property type="term" value="F:sequence-specific DNA binding"/>
    <property type="evidence" value="ECO:0007669"/>
    <property type="project" value="InterPro"/>
</dbReference>
<dbReference type="Gene3D" id="1.10.10.60">
    <property type="entry name" value="Homeodomain-like"/>
    <property type="match status" value="1"/>
</dbReference>
<accession>A0A4U8VY59</accession>
<dbReference type="InterPro" id="IPR029016">
    <property type="entry name" value="GAF-like_dom_sf"/>
</dbReference>
<dbReference type="InterPro" id="IPR002078">
    <property type="entry name" value="Sigma_54_int"/>
</dbReference>
<dbReference type="InterPro" id="IPR027417">
    <property type="entry name" value="P-loop_NTPase"/>
</dbReference>
<keyword evidence="4" id="KW-0804">Transcription</keyword>